<dbReference type="OrthoDB" id="8994990at2"/>
<evidence type="ECO:0000256" key="1">
    <source>
        <dbReference type="SAM" id="MobiDB-lite"/>
    </source>
</evidence>
<organism evidence="3 4">
    <name type="scientific">Ralstonia pseudosolanacearum</name>
    <dbReference type="NCBI Taxonomy" id="1310165"/>
    <lineage>
        <taxon>Bacteria</taxon>
        <taxon>Pseudomonadati</taxon>
        <taxon>Pseudomonadota</taxon>
        <taxon>Betaproteobacteria</taxon>
        <taxon>Burkholderiales</taxon>
        <taxon>Burkholderiaceae</taxon>
        <taxon>Ralstonia</taxon>
        <taxon>Ralstonia solanacearum species complex</taxon>
    </lineage>
</organism>
<proteinExistence type="predicted"/>
<feature type="region of interest" description="Disordered" evidence="1">
    <location>
        <begin position="197"/>
        <end position="240"/>
    </location>
</feature>
<accession>A0A454TLQ7</accession>
<dbReference type="AlphaFoldDB" id="A0A454TLQ7"/>
<gene>
    <name evidence="3" type="ORF">EGA29_19895</name>
</gene>
<evidence type="ECO:0000313" key="4">
    <source>
        <dbReference type="Proteomes" id="UP000271222"/>
    </source>
</evidence>
<evidence type="ECO:0000313" key="3">
    <source>
        <dbReference type="EMBL" id="RNM03036.1"/>
    </source>
</evidence>
<feature type="region of interest" description="Disordered" evidence="1">
    <location>
        <begin position="92"/>
        <end position="119"/>
    </location>
</feature>
<dbReference type="EMBL" id="RJTL01000038">
    <property type="protein sequence ID" value="RNM03036.1"/>
    <property type="molecule type" value="Genomic_DNA"/>
</dbReference>
<evidence type="ECO:0008006" key="5">
    <source>
        <dbReference type="Google" id="ProtNLM"/>
    </source>
</evidence>
<feature type="compositionally biased region" description="Low complexity" evidence="1">
    <location>
        <begin position="198"/>
        <end position="207"/>
    </location>
</feature>
<dbReference type="Pfam" id="PF09676">
    <property type="entry name" value="TraV"/>
    <property type="match status" value="1"/>
</dbReference>
<evidence type="ECO:0000256" key="2">
    <source>
        <dbReference type="SAM" id="SignalP"/>
    </source>
</evidence>
<dbReference type="RefSeq" id="WP_123203753.1">
    <property type="nucleotide sequence ID" value="NZ_RJTL01000038.1"/>
</dbReference>
<comment type="caution">
    <text evidence="3">The sequence shown here is derived from an EMBL/GenBank/DDBJ whole genome shotgun (WGS) entry which is preliminary data.</text>
</comment>
<reference evidence="3 4" key="1">
    <citation type="submission" date="2018-10" db="EMBL/GenBank/DDBJ databases">
        <title>Draft Genome Sequence of Ralstonia pseudosolanacearum (R. solanacearum phylotype I) Strain Tg03 Isolated from Luffa cylindrica in China.</title>
        <authorList>
            <person name="Yuan G.-Q."/>
            <person name="Li Q.-Q."/>
            <person name="Zhang Y.-W."/>
        </authorList>
    </citation>
    <scope>NUCLEOTIDE SEQUENCE [LARGE SCALE GENOMIC DNA]</scope>
    <source>
        <strain evidence="3 4">Tg03</strain>
    </source>
</reference>
<protein>
    <recommendedName>
        <fullName evidence="5">Type IV conjugative transfer system protein TraV</fullName>
    </recommendedName>
</protein>
<name>A0A454TLQ7_9RALS</name>
<dbReference type="Proteomes" id="UP000271222">
    <property type="component" value="Unassembled WGS sequence"/>
</dbReference>
<feature type="signal peptide" evidence="2">
    <location>
        <begin position="1"/>
        <end position="27"/>
    </location>
</feature>
<sequence length="240" mass="25615">MTPVTTRLCAALLPALLIGNLSGCSNAFNPIGTNTYDCNRKQDPSSIYCHSFRAVEASTHGELPDSRFDRELKFSQYDKATEIAPVGEGRRFDSGSRLVSGSGEAIRTAGEGSSTGRAERMPLPHAAMREAGPVAGMPVREGPVVQRVWIKHFVDGNDMLTGDTMVYKEIVSTRWAGFDGGNPATAQRGVYPHRLAEAKPATAAKTPVDTASRTDFIQPGDPPVAAENSPGNPPTSTMPQ</sequence>
<feature type="chain" id="PRO_5019106954" description="Type IV conjugative transfer system protein TraV" evidence="2">
    <location>
        <begin position="28"/>
        <end position="240"/>
    </location>
</feature>
<dbReference type="InterPro" id="IPR014118">
    <property type="entry name" value="T4SS_TraV"/>
</dbReference>
<keyword evidence="2" id="KW-0732">Signal</keyword>